<keyword evidence="6" id="KW-0445">Lipid transport</keyword>
<dbReference type="AlphaFoldDB" id="A0ABD0PSH7"/>
<evidence type="ECO:0000256" key="6">
    <source>
        <dbReference type="ARBA" id="ARBA00023055"/>
    </source>
</evidence>
<dbReference type="PANTHER" id="PTHR13190:SF21">
    <property type="entry name" value="AUTOPHAGY-RELATED PROTEIN 2 HOMOLOG A"/>
    <property type="match status" value="1"/>
</dbReference>
<dbReference type="GO" id="GO:0034045">
    <property type="term" value="C:phagophore assembly site membrane"/>
    <property type="evidence" value="ECO:0007669"/>
    <property type="project" value="UniProtKB-SubCell"/>
</dbReference>
<comment type="catalytic activity">
    <reaction evidence="8">
        <text>a 1,2-diacyl-sn-glycero-3-phospho-L-serine(in) = a 1,2-diacyl-sn-glycero-3-phospho-L-serine(out)</text>
        <dbReference type="Rhea" id="RHEA:38663"/>
        <dbReference type="ChEBI" id="CHEBI:57262"/>
    </reaction>
</comment>
<protein>
    <recommendedName>
        <fullName evidence="13">Autophagy-related protein 2/VPS13 C-terminal domain-containing protein</fullName>
    </recommendedName>
</protein>
<dbReference type="GO" id="GO:0005789">
    <property type="term" value="C:endoplasmic reticulum membrane"/>
    <property type="evidence" value="ECO:0007669"/>
    <property type="project" value="UniProtKB-SubCell"/>
</dbReference>
<evidence type="ECO:0000256" key="9">
    <source>
        <dbReference type="ARBA" id="ARBA00024615"/>
    </source>
</evidence>
<evidence type="ECO:0000256" key="1">
    <source>
        <dbReference type="ARBA" id="ARBA00004406"/>
    </source>
</evidence>
<comment type="catalytic activity">
    <reaction evidence="9">
        <text>a 1,2-diacyl-sn-glycero-3-phosphoethanolamine(in) = a 1,2-diacyl-sn-glycero-3-phosphoethanolamine(out)</text>
        <dbReference type="Rhea" id="RHEA:38895"/>
        <dbReference type="ChEBI" id="CHEBI:64612"/>
    </reaction>
</comment>
<keyword evidence="12" id="KW-1185">Reference proteome</keyword>
<evidence type="ECO:0000256" key="8">
    <source>
        <dbReference type="ARBA" id="ARBA00024479"/>
    </source>
</evidence>
<evidence type="ECO:0000256" key="7">
    <source>
        <dbReference type="ARBA" id="ARBA00023136"/>
    </source>
</evidence>
<comment type="subcellular location">
    <subcellularLocation>
        <location evidence="1">Endoplasmic reticulum membrane</location>
        <topology evidence="1">Peripheral membrane protein</topology>
    </subcellularLocation>
    <subcellularLocation>
        <location evidence="2">Preautophagosomal structure membrane</location>
        <topology evidence="2">Peripheral membrane protein</topology>
    </subcellularLocation>
</comment>
<organism evidence="11 12">
    <name type="scientific">Cirrhinus mrigala</name>
    <name type="common">Mrigala</name>
    <dbReference type="NCBI Taxonomy" id="683832"/>
    <lineage>
        <taxon>Eukaryota</taxon>
        <taxon>Metazoa</taxon>
        <taxon>Chordata</taxon>
        <taxon>Craniata</taxon>
        <taxon>Vertebrata</taxon>
        <taxon>Euteleostomi</taxon>
        <taxon>Actinopterygii</taxon>
        <taxon>Neopterygii</taxon>
        <taxon>Teleostei</taxon>
        <taxon>Ostariophysi</taxon>
        <taxon>Cypriniformes</taxon>
        <taxon>Cyprinidae</taxon>
        <taxon>Labeoninae</taxon>
        <taxon>Labeonini</taxon>
        <taxon>Cirrhinus</taxon>
    </lineage>
</organism>
<keyword evidence="5" id="KW-0256">Endoplasmic reticulum</keyword>
<comment type="similarity">
    <text evidence="3">Belongs to the ATG2 family.</text>
</comment>
<name>A0ABD0PSH7_CIRMR</name>
<proteinExistence type="inferred from homology"/>
<evidence type="ECO:0000256" key="3">
    <source>
        <dbReference type="ARBA" id="ARBA00009714"/>
    </source>
</evidence>
<evidence type="ECO:0000256" key="5">
    <source>
        <dbReference type="ARBA" id="ARBA00022824"/>
    </source>
</evidence>
<evidence type="ECO:0000256" key="2">
    <source>
        <dbReference type="ARBA" id="ARBA00004623"/>
    </source>
</evidence>
<accession>A0ABD0PSH7</accession>
<evidence type="ECO:0000256" key="10">
    <source>
        <dbReference type="SAM" id="MobiDB-lite"/>
    </source>
</evidence>
<keyword evidence="7" id="KW-0472">Membrane</keyword>
<dbReference type="Proteomes" id="UP001529510">
    <property type="component" value="Unassembled WGS sequence"/>
</dbReference>
<gene>
    <name evidence="11" type="ORF">M9458_028643</name>
</gene>
<evidence type="ECO:0000256" key="4">
    <source>
        <dbReference type="ARBA" id="ARBA00022448"/>
    </source>
</evidence>
<comment type="caution">
    <text evidence="11">The sequence shown here is derived from an EMBL/GenBank/DDBJ whole genome shotgun (WGS) entry which is preliminary data.</text>
</comment>
<keyword evidence="4" id="KW-0813">Transport</keyword>
<dbReference type="InterPro" id="IPR026849">
    <property type="entry name" value="ATG2"/>
</dbReference>
<dbReference type="PANTHER" id="PTHR13190">
    <property type="entry name" value="AUTOPHAGY-RELATED 2, ISOFORM A"/>
    <property type="match status" value="1"/>
</dbReference>
<evidence type="ECO:0000313" key="11">
    <source>
        <dbReference type="EMBL" id="KAL0176313.1"/>
    </source>
</evidence>
<evidence type="ECO:0008006" key="13">
    <source>
        <dbReference type="Google" id="ProtNLM"/>
    </source>
</evidence>
<reference evidence="11 12" key="1">
    <citation type="submission" date="2024-05" db="EMBL/GenBank/DDBJ databases">
        <title>Genome sequencing and assembly of Indian major carp, Cirrhinus mrigala (Hamilton, 1822).</title>
        <authorList>
            <person name="Mohindra V."/>
            <person name="Chowdhury L.M."/>
            <person name="Lal K."/>
            <person name="Jena J.K."/>
        </authorList>
    </citation>
    <scope>NUCLEOTIDE SEQUENCE [LARGE SCALE GENOMIC DNA]</scope>
    <source>
        <strain evidence="11">CM1030</strain>
        <tissue evidence="11">Blood</tissue>
    </source>
</reference>
<sequence>ATAETVYDILSPTPPLTRYITEGRPTPRPRRTPQPADLREGVAKAYDTVREGVIDTAQTLCDQKGLPGAVGGVLRQIPPTVVRPLIVASEATSNLLGGMRNQIKPDARKEDFLKWRTEDGQE</sequence>
<feature type="non-terminal residue" evidence="11">
    <location>
        <position position="1"/>
    </location>
</feature>
<dbReference type="EMBL" id="JAMKFB020000014">
    <property type="protein sequence ID" value="KAL0176313.1"/>
    <property type="molecule type" value="Genomic_DNA"/>
</dbReference>
<dbReference type="GO" id="GO:0006869">
    <property type="term" value="P:lipid transport"/>
    <property type="evidence" value="ECO:0007669"/>
    <property type="project" value="UniProtKB-KW"/>
</dbReference>
<feature type="region of interest" description="Disordered" evidence="10">
    <location>
        <begin position="14"/>
        <end position="36"/>
    </location>
</feature>
<evidence type="ECO:0000313" key="12">
    <source>
        <dbReference type="Proteomes" id="UP001529510"/>
    </source>
</evidence>
<dbReference type="Pfam" id="PF13329">
    <property type="entry name" value="ATG2_CAD"/>
    <property type="match status" value="1"/>
</dbReference>